<sequence>MEVVIDWSSSCGYCSDNRKYLQQNPNQQEAPIPANPNQEAPIPAEQDLLFEKTLTFSEATCSGSQLVLTGAHKATLMAFLTDAEREILEKNGGLIVWTRNANGNGVEYALELKRNKKTYFSRWAEVARANRVRIGDSVQGFGYRAAGKFQLKLNIPIEVNSASVIVGLGSQPSSTVALDTPALAFEHVLASLARLEARLDASKRRAATAHPPSRPDPDPPYLDWQSGREETVRQRPILMTATAVSSQSDPDPPYLDWQRGREETVQQRPILTPATAVSSQSHLGVGGMGNHGGTSSRGLQHAPLPGASLWERYRVSGEGYHGRQPTVWDNPAHRLENRPGRHMPAWDNAWGRHDGAGYFDTPRYDQFHQEQPRYEKMKAPRFDGSDAANVNFAATTKTDEAGGFVAAGVSAGGVVAGVPMVVGGDPPDNERSDPGGYKRVQQIQPHVQSPMQLQHQQQISQAQFQRKQSGGFDLASPDSASMKENANKIQMQQQVQESGYVISNQYDQNHPQMHRPQQFVHSRNQYIPTGVMPYGSYYSVYPSQPQQHHRYQQHVLVEETTEKNMVYDDKNLPQGGREERRLDALERRGLSMPEEPYICSVCGWKCKTNMDLKMHFRMREAEEDESDAELEGEEAEDFQGEVYRREREVQRGREAFGDA</sequence>
<gene>
    <name evidence="2" type="ORF">SASPL_102793</name>
</gene>
<reference evidence="2" key="1">
    <citation type="submission" date="2018-01" db="EMBL/GenBank/DDBJ databases">
        <authorList>
            <person name="Mao J.F."/>
        </authorList>
    </citation>
    <scope>NUCLEOTIDE SEQUENCE</scope>
    <source>
        <strain evidence="2">Huo1</strain>
        <tissue evidence="2">Leaf</tissue>
    </source>
</reference>
<protein>
    <recommendedName>
        <fullName evidence="4">C2H2-type domain-containing protein</fullName>
    </recommendedName>
</protein>
<feature type="compositionally biased region" description="Acidic residues" evidence="1">
    <location>
        <begin position="621"/>
        <end position="639"/>
    </location>
</feature>
<accession>A0A8X9ADL8</accession>
<name>A0A8X9ADL8_SALSN</name>
<feature type="region of interest" description="Disordered" evidence="1">
    <location>
        <begin position="446"/>
        <end position="473"/>
    </location>
</feature>
<dbReference type="EMBL" id="PNBA02000001">
    <property type="protein sequence ID" value="KAG6437863.1"/>
    <property type="molecule type" value="Genomic_DNA"/>
</dbReference>
<comment type="caution">
    <text evidence="2">The sequence shown here is derived from an EMBL/GenBank/DDBJ whole genome shotgun (WGS) entry which is preliminary data.</text>
</comment>
<organism evidence="2">
    <name type="scientific">Salvia splendens</name>
    <name type="common">Scarlet sage</name>
    <dbReference type="NCBI Taxonomy" id="180675"/>
    <lineage>
        <taxon>Eukaryota</taxon>
        <taxon>Viridiplantae</taxon>
        <taxon>Streptophyta</taxon>
        <taxon>Embryophyta</taxon>
        <taxon>Tracheophyta</taxon>
        <taxon>Spermatophyta</taxon>
        <taxon>Magnoliopsida</taxon>
        <taxon>eudicotyledons</taxon>
        <taxon>Gunneridae</taxon>
        <taxon>Pentapetalae</taxon>
        <taxon>asterids</taxon>
        <taxon>lamiids</taxon>
        <taxon>Lamiales</taxon>
        <taxon>Lamiaceae</taxon>
        <taxon>Nepetoideae</taxon>
        <taxon>Mentheae</taxon>
        <taxon>Salviinae</taxon>
        <taxon>Salvia</taxon>
        <taxon>Salvia subgen. Calosphace</taxon>
        <taxon>core Calosphace</taxon>
    </lineage>
</organism>
<dbReference type="PANTHER" id="PTHR35744:SF2">
    <property type="entry name" value="OS06G0166200 PROTEIN"/>
    <property type="match status" value="1"/>
</dbReference>
<feature type="region of interest" description="Disordered" evidence="1">
    <location>
        <begin position="203"/>
        <end position="229"/>
    </location>
</feature>
<feature type="region of interest" description="Disordered" evidence="1">
    <location>
        <begin position="621"/>
        <end position="642"/>
    </location>
</feature>
<dbReference type="PANTHER" id="PTHR35744">
    <property type="entry name" value="C2H2-TYPE DOMAIN-CONTAINING PROTEIN"/>
    <property type="match status" value="1"/>
</dbReference>
<evidence type="ECO:0000313" key="3">
    <source>
        <dbReference type="Proteomes" id="UP000298416"/>
    </source>
</evidence>
<evidence type="ECO:0000313" key="2">
    <source>
        <dbReference type="EMBL" id="KAG6437863.1"/>
    </source>
</evidence>
<keyword evidence="3" id="KW-1185">Reference proteome</keyword>
<proteinExistence type="predicted"/>
<evidence type="ECO:0008006" key="4">
    <source>
        <dbReference type="Google" id="ProtNLM"/>
    </source>
</evidence>
<dbReference type="AlphaFoldDB" id="A0A8X9ADL8"/>
<feature type="compositionally biased region" description="Low complexity" evidence="1">
    <location>
        <begin position="448"/>
        <end position="469"/>
    </location>
</feature>
<dbReference type="Proteomes" id="UP000298416">
    <property type="component" value="Unassembled WGS sequence"/>
</dbReference>
<evidence type="ECO:0000256" key="1">
    <source>
        <dbReference type="SAM" id="MobiDB-lite"/>
    </source>
</evidence>
<reference evidence="2" key="2">
    <citation type="submission" date="2020-08" db="EMBL/GenBank/DDBJ databases">
        <title>Plant Genome Project.</title>
        <authorList>
            <person name="Zhang R.-G."/>
        </authorList>
    </citation>
    <scope>NUCLEOTIDE SEQUENCE</scope>
    <source>
        <strain evidence="2">Huo1</strain>
        <tissue evidence="2">Leaf</tissue>
    </source>
</reference>